<gene>
    <name evidence="3" type="ORF">CAL27_09470</name>
    <name evidence="2" type="ORF">CEG14_05480</name>
</gene>
<reference evidence="3 4" key="1">
    <citation type="submission" date="2017-05" db="EMBL/GenBank/DDBJ databases">
        <title>Complete and WGS of Bordetella genogroups.</title>
        <authorList>
            <person name="Spilker T."/>
            <person name="Lipuma J."/>
        </authorList>
    </citation>
    <scope>NUCLEOTIDE SEQUENCE [LARGE SCALE GENOMIC DNA]</scope>
    <source>
        <strain evidence="3 4">AU9795</strain>
    </source>
</reference>
<reference evidence="2 5" key="2">
    <citation type="submission" date="2017-05" db="EMBL/GenBank/DDBJ databases">
        <title>Complete and WGS of Bordetella genogroups.</title>
        <authorList>
            <person name="Spilker T."/>
            <person name="LiPuma J."/>
        </authorList>
    </citation>
    <scope>NUCLEOTIDE SEQUENCE [LARGE SCALE GENOMIC DNA]</scope>
    <source>
        <strain evidence="2 5">AU17610</strain>
    </source>
</reference>
<keyword evidence="1" id="KW-0472">Membrane</keyword>
<evidence type="ECO:0000256" key="1">
    <source>
        <dbReference type="SAM" id="Phobius"/>
    </source>
</evidence>
<evidence type="ECO:0000313" key="2">
    <source>
        <dbReference type="EMBL" id="OZI38988.1"/>
    </source>
</evidence>
<comment type="caution">
    <text evidence="2">The sequence shown here is derived from an EMBL/GenBank/DDBJ whole genome shotgun (WGS) entry which is preliminary data.</text>
</comment>
<dbReference type="RefSeq" id="WP_094825364.1">
    <property type="nucleotide sequence ID" value="NZ_NEVL01000002.1"/>
</dbReference>
<evidence type="ECO:0000313" key="3">
    <source>
        <dbReference type="EMBL" id="OZI65269.1"/>
    </source>
</evidence>
<feature type="transmembrane region" description="Helical" evidence="1">
    <location>
        <begin position="110"/>
        <end position="129"/>
    </location>
</feature>
<organism evidence="2 5">
    <name type="scientific">Bordetella genomosp. 1</name>
    <dbReference type="NCBI Taxonomy" id="1395607"/>
    <lineage>
        <taxon>Bacteria</taxon>
        <taxon>Pseudomonadati</taxon>
        <taxon>Pseudomonadota</taxon>
        <taxon>Betaproteobacteria</taxon>
        <taxon>Burkholderiales</taxon>
        <taxon>Alcaligenaceae</taxon>
        <taxon>Bordetella</taxon>
    </lineage>
</organism>
<sequence length="134" mass="14063">MLAHMLRWAFFSVLMAMTPLIAATLRLNSIPDPPDWGTAVGQGQLLLVTTTLCGAALGEIIGSGQRHATLKTATAGTTLLVVVLATMYFGELAIAAARHDALDAHIVKRLSLLIFSCGLASAGGCMLLSKEKND</sequence>
<evidence type="ECO:0000313" key="4">
    <source>
        <dbReference type="Proteomes" id="UP000216354"/>
    </source>
</evidence>
<protein>
    <submittedName>
        <fullName evidence="2">Uncharacterized protein</fullName>
    </submittedName>
</protein>
<accession>A0A261SNM2</accession>
<feature type="transmembrane region" description="Helical" evidence="1">
    <location>
        <begin position="70"/>
        <end position="90"/>
    </location>
</feature>
<dbReference type="EMBL" id="NEVL01000002">
    <property type="protein sequence ID" value="OZI38988.1"/>
    <property type="molecule type" value="Genomic_DNA"/>
</dbReference>
<keyword evidence="1" id="KW-1133">Transmembrane helix</keyword>
<evidence type="ECO:0000313" key="5">
    <source>
        <dbReference type="Proteomes" id="UP000217005"/>
    </source>
</evidence>
<keyword evidence="1" id="KW-0812">Transmembrane</keyword>
<feature type="transmembrane region" description="Helical" evidence="1">
    <location>
        <begin position="38"/>
        <end position="58"/>
    </location>
</feature>
<keyword evidence="4" id="KW-1185">Reference proteome</keyword>
<dbReference type="Proteomes" id="UP000216354">
    <property type="component" value="Unassembled WGS sequence"/>
</dbReference>
<proteinExistence type="predicted"/>
<dbReference type="Proteomes" id="UP000217005">
    <property type="component" value="Unassembled WGS sequence"/>
</dbReference>
<name>A0A261SNM2_9BORD</name>
<dbReference type="AlphaFoldDB" id="A0A261SNM2"/>
<dbReference type="EMBL" id="NEVR01000002">
    <property type="protein sequence ID" value="OZI65269.1"/>
    <property type="molecule type" value="Genomic_DNA"/>
</dbReference>